<sequence>MLICCFIASSSSGFSSLYQHMRSSAPAKDIPTNHPRHRIPSIEPDTYHLLPIASHKERLSIDYPLDFVPILVHPRGILHRDSSRSEQTVKL</sequence>
<comment type="caution">
    <text evidence="1">The sequence shown here is derived from an EMBL/GenBank/DDBJ whole genome shotgun (WGS) entry which is preliminary data.</text>
</comment>
<evidence type="ECO:0000313" key="1">
    <source>
        <dbReference type="EMBL" id="KAL2809532.1"/>
    </source>
</evidence>
<keyword evidence="2" id="KW-1185">Reference proteome</keyword>
<protein>
    <recommendedName>
        <fullName evidence="3">Secreted protein</fullName>
    </recommendedName>
</protein>
<reference evidence="1 2" key="1">
    <citation type="submission" date="2024-07" db="EMBL/GenBank/DDBJ databases">
        <title>Section-level genome sequencing and comparative genomics of Aspergillus sections Usti and Cavernicolus.</title>
        <authorList>
            <consortium name="Lawrence Berkeley National Laboratory"/>
            <person name="Nybo J.L."/>
            <person name="Vesth T.C."/>
            <person name="Theobald S."/>
            <person name="Frisvad J.C."/>
            <person name="Larsen T.O."/>
            <person name="Kjaerboelling I."/>
            <person name="Rothschild-Mancinelli K."/>
            <person name="Lyhne E.K."/>
            <person name="Kogle M.E."/>
            <person name="Barry K."/>
            <person name="Clum A."/>
            <person name="Na H."/>
            <person name="Ledsgaard L."/>
            <person name="Lin J."/>
            <person name="Lipzen A."/>
            <person name="Kuo A."/>
            <person name="Riley R."/>
            <person name="Mondo S."/>
            <person name="Labutti K."/>
            <person name="Haridas S."/>
            <person name="Pangalinan J."/>
            <person name="Salamov A.A."/>
            <person name="Simmons B.A."/>
            <person name="Magnuson J.K."/>
            <person name="Chen J."/>
            <person name="Drula E."/>
            <person name="Henrissat B."/>
            <person name="Wiebenga A."/>
            <person name="Lubbers R.J."/>
            <person name="Gomes A.C."/>
            <person name="Makela M.R."/>
            <person name="Stajich J."/>
            <person name="Grigoriev I.V."/>
            <person name="Mortensen U.H."/>
            <person name="De Vries R.P."/>
            <person name="Baker S.E."/>
            <person name="Andersen M.R."/>
        </authorList>
    </citation>
    <scope>NUCLEOTIDE SEQUENCE [LARGE SCALE GENOMIC DNA]</scope>
    <source>
        <strain evidence="1 2">CBS 588.65</strain>
    </source>
</reference>
<proteinExistence type="predicted"/>
<organism evidence="1 2">
    <name type="scientific">Aspergillus granulosus</name>
    <dbReference type="NCBI Taxonomy" id="176169"/>
    <lineage>
        <taxon>Eukaryota</taxon>
        <taxon>Fungi</taxon>
        <taxon>Dikarya</taxon>
        <taxon>Ascomycota</taxon>
        <taxon>Pezizomycotina</taxon>
        <taxon>Eurotiomycetes</taxon>
        <taxon>Eurotiomycetidae</taxon>
        <taxon>Eurotiales</taxon>
        <taxon>Aspergillaceae</taxon>
        <taxon>Aspergillus</taxon>
        <taxon>Aspergillus subgen. Nidulantes</taxon>
    </lineage>
</organism>
<name>A0ABR4H3T3_9EURO</name>
<gene>
    <name evidence="1" type="ORF">BJX63DRAFT_405271</name>
</gene>
<evidence type="ECO:0008006" key="3">
    <source>
        <dbReference type="Google" id="ProtNLM"/>
    </source>
</evidence>
<dbReference type="Proteomes" id="UP001610334">
    <property type="component" value="Unassembled WGS sequence"/>
</dbReference>
<accession>A0ABR4H3T3</accession>
<evidence type="ECO:0000313" key="2">
    <source>
        <dbReference type="Proteomes" id="UP001610334"/>
    </source>
</evidence>
<dbReference type="EMBL" id="JBFXLT010000087">
    <property type="protein sequence ID" value="KAL2809532.1"/>
    <property type="molecule type" value="Genomic_DNA"/>
</dbReference>